<keyword evidence="1" id="KW-0472">Membrane</keyword>
<dbReference type="KEGG" id="ccha:ELD05_13440"/>
<evidence type="ECO:0000256" key="1">
    <source>
        <dbReference type="SAM" id="Phobius"/>
    </source>
</evidence>
<evidence type="ECO:0008006" key="4">
    <source>
        <dbReference type="Google" id="ProtNLM"/>
    </source>
</evidence>
<sequence>MNRIKKEAIKSIVLGILVILSIYLYYKVYFNYNLDDFANALNVRENRLSEDELLERVHIILATPKDMYLNISKNVVIGVLRTQKEYFDVISKFVSNLKENIVKKNYSLKFKKMKIDEFKSSKSIFFNYGYFIDFHMFVYELSRRSILPSKKTFEFDKVFIKESNSNTEVYFFNSNTEEAAILTCPKYGFSQFENRIEQSSYLVFSWSDGLGFTELVSKDSLIPVEFSNIQFSEVKIKESDYKKELIIRRLFPDTILTKRNVLKCGEIVITDERREFVIKSDGSYIFRFTKDIFCDKIESITEALMNYMKNFYTNEDIRVYKIENSKNTTKIYLITRVDGIDLMPSDNEYCSYIEISNGRLKKISGHLFDAMSVRTAKIKVSGIAAIDTIKERKGDIFIRNISLRYIATGNTSYPYWQIDTDNGTVYVETIK</sequence>
<accession>A0A3T0D946</accession>
<gene>
    <name evidence="2" type="ORF">ELD05_13440</name>
</gene>
<dbReference type="Proteomes" id="UP000282930">
    <property type="component" value="Chromosome"/>
</dbReference>
<keyword evidence="1" id="KW-0812">Transmembrane</keyword>
<evidence type="ECO:0000313" key="3">
    <source>
        <dbReference type="Proteomes" id="UP000282930"/>
    </source>
</evidence>
<keyword evidence="1" id="KW-1133">Transmembrane helix</keyword>
<protein>
    <recommendedName>
        <fullName evidence="4">Regulatory protein YycH domain-containing protein</fullName>
    </recommendedName>
</protein>
<dbReference type="EMBL" id="CP034791">
    <property type="protein sequence ID" value="AZT91518.1"/>
    <property type="molecule type" value="Genomic_DNA"/>
</dbReference>
<reference evidence="2 3" key="1">
    <citation type="submission" date="2018-12" db="EMBL/GenBank/DDBJ databases">
        <title>Genome sequence from the cellulolytic species, Caldicellulosiruptor changbaiensis.</title>
        <authorList>
            <person name="Blumer-Schuette S.E."/>
            <person name="Mendoza C."/>
        </authorList>
    </citation>
    <scope>NUCLEOTIDE SEQUENCE [LARGE SCALE GENOMIC DNA]</scope>
    <source>
        <strain evidence="2 3">CBS-Z</strain>
    </source>
</reference>
<organism evidence="2 3">
    <name type="scientific">Caldicellulosiruptor changbaiensis</name>
    <dbReference type="NCBI Taxonomy" id="1222016"/>
    <lineage>
        <taxon>Bacteria</taxon>
        <taxon>Bacillati</taxon>
        <taxon>Bacillota</taxon>
        <taxon>Bacillota incertae sedis</taxon>
        <taxon>Caldicellulosiruptorales</taxon>
        <taxon>Caldicellulosiruptoraceae</taxon>
        <taxon>Caldicellulosiruptor</taxon>
    </lineage>
</organism>
<dbReference type="RefSeq" id="WP_127352826.1">
    <property type="nucleotide sequence ID" value="NZ_CP034791.1"/>
</dbReference>
<feature type="transmembrane region" description="Helical" evidence="1">
    <location>
        <begin position="12"/>
        <end position="30"/>
    </location>
</feature>
<dbReference type="AlphaFoldDB" id="A0A3T0D946"/>
<proteinExistence type="predicted"/>
<evidence type="ECO:0000313" key="2">
    <source>
        <dbReference type="EMBL" id="AZT91518.1"/>
    </source>
</evidence>
<name>A0A3T0D946_9FIRM</name>
<keyword evidence="3" id="KW-1185">Reference proteome</keyword>